<gene>
    <name evidence="9" type="ORF">XJ44_06765</name>
</gene>
<dbReference type="PANTHER" id="PTHR45228">
    <property type="entry name" value="CYCLIC DI-GMP PHOSPHODIESTERASE TM_0186-RELATED"/>
    <property type="match status" value="1"/>
</dbReference>
<dbReference type="Pfam" id="PF02743">
    <property type="entry name" value="dCache_1"/>
    <property type="match status" value="1"/>
</dbReference>
<dbReference type="Gene3D" id="3.30.450.20">
    <property type="entry name" value="PAS domain"/>
    <property type="match status" value="1"/>
</dbReference>
<dbReference type="EMBL" id="LBFC01000022">
    <property type="protein sequence ID" value="ONN26576.1"/>
    <property type="molecule type" value="Genomic_DNA"/>
</dbReference>
<evidence type="ECO:0000256" key="2">
    <source>
        <dbReference type="ARBA" id="ARBA00022475"/>
    </source>
</evidence>
<evidence type="ECO:0000259" key="8">
    <source>
        <dbReference type="PROSITE" id="PS51832"/>
    </source>
</evidence>
<dbReference type="PANTHER" id="PTHR45228:SF8">
    <property type="entry name" value="TWO-COMPONENT RESPONSE REGULATOR-RELATED"/>
    <property type="match status" value="1"/>
</dbReference>
<feature type="domain" description="HD-GYP" evidence="8">
    <location>
        <begin position="350"/>
        <end position="549"/>
    </location>
</feature>
<dbReference type="Pfam" id="PF13487">
    <property type="entry name" value="HD_5"/>
    <property type="match status" value="1"/>
</dbReference>
<dbReference type="CDD" id="cd12913">
    <property type="entry name" value="PDC1_MCP_like"/>
    <property type="match status" value="1"/>
</dbReference>
<evidence type="ECO:0000256" key="6">
    <source>
        <dbReference type="SAM" id="Coils"/>
    </source>
</evidence>
<evidence type="ECO:0000256" key="3">
    <source>
        <dbReference type="ARBA" id="ARBA00022692"/>
    </source>
</evidence>
<dbReference type="Gene3D" id="1.10.3210.10">
    <property type="entry name" value="Hypothetical protein af1432"/>
    <property type="match status" value="1"/>
</dbReference>
<keyword evidence="5 7" id="KW-0472">Membrane</keyword>
<dbReference type="SUPFAM" id="SSF103190">
    <property type="entry name" value="Sensory domain-like"/>
    <property type="match status" value="1"/>
</dbReference>
<dbReference type="SMART" id="SM00471">
    <property type="entry name" value="HDc"/>
    <property type="match status" value="1"/>
</dbReference>
<feature type="transmembrane region" description="Helical" evidence="7">
    <location>
        <begin position="15"/>
        <end position="35"/>
    </location>
</feature>
<reference evidence="9 10" key="1">
    <citation type="submission" date="2015-06" db="EMBL/GenBank/DDBJ databases">
        <title>Genome sequencing of Thermotogales isolates from hydrothermal vents.</title>
        <authorList>
            <person name="Haverkamp T.H."/>
            <person name="Kublanov I.V."/>
            <person name="Nesbo C.L."/>
        </authorList>
    </citation>
    <scope>NUCLEOTIDE SEQUENCE [LARGE SCALE GENOMIC DNA]</scope>
    <source>
        <strain evidence="10">ik275mar</strain>
    </source>
</reference>
<dbReference type="InterPro" id="IPR052020">
    <property type="entry name" value="Cyclic_di-GMP/3'3'-cGAMP_PDE"/>
</dbReference>
<keyword evidence="3 7" id="KW-0812">Transmembrane</keyword>
<evidence type="ECO:0000256" key="5">
    <source>
        <dbReference type="ARBA" id="ARBA00023136"/>
    </source>
</evidence>
<dbReference type="InterPro" id="IPR037522">
    <property type="entry name" value="HD_GYP_dom"/>
</dbReference>
<name>A0ABX3IHC8_9BACT</name>
<accession>A0ABX3IHC8</accession>
<comment type="subcellular location">
    <subcellularLocation>
        <location evidence="1">Cell membrane</location>
        <topology evidence="1">Multi-pass membrane protein</topology>
    </subcellularLocation>
</comment>
<keyword evidence="10" id="KW-1185">Reference proteome</keyword>
<evidence type="ECO:0000313" key="9">
    <source>
        <dbReference type="EMBL" id="ONN26576.1"/>
    </source>
</evidence>
<evidence type="ECO:0000256" key="4">
    <source>
        <dbReference type="ARBA" id="ARBA00022989"/>
    </source>
</evidence>
<dbReference type="SUPFAM" id="SSF58104">
    <property type="entry name" value="Methyl-accepting chemotaxis protein (MCP) signaling domain"/>
    <property type="match status" value="1"/>
</dbReference>
<dbReference type="CDD" id="cd00077">
    <property type="entry name" value="HDc"/>
    <property type="match status" value="1"/>
</dbReference>
<dbReference type="InterPro" id="IPR033479">
    <property type="entry name" value="dCache_1"/>
</dbReference>
<dbReference type="InterPro" id="IPR003607">
    <property type="entry name" value="HD/PDEase_dom"/>
</dbReference>
<sequence length="551" mass="63965">MNLNDFFKRKINKHLIIPFIVIAIVSGIFFVFLGFRSISIEAFIQLERSTERWNNLFFNLENILQFISLDPQLVDDQKKLENALKNIYKKFSKEISYIYFSTDQKNLIIYPHNSSIENENPKNRPWFVSAINKKDKVQITEPYVDKITKEIVITVSKYVEGKNISGVIGIDLNPKFLKTLSKNALLISKNDNTILYGTPENIGKKFDFAIKKGNYIYKNYLIVSKEARGDVYFVSYKNLFLELLPYYFTSIFSILLIFLLAKTVHKNIERELKESIATPIKNLVNETKNYLTNQTFNSSKISSNIKEIDFLINEVADMISIIEANFQELKSTNEELLDAYSEIERYSGELESTYELFIEKMSNIVEGFDETTGNHIKRVQILSEFLAKKLQLPKTLVRKVYLYSPLHDIGKIKVPPKILSKPGPLSKEEWEIMKKHTIWGAEILNGDPRLETAKKIALYHHEKYNGKGYPYGLKGDEIPIEAQIVNIIDVYDALRSKRPYKAALSHEKALEIIIKGDGRTSPDDFNPKILELFKKYEREIKELWDNLNENN</sequence>
<feature type="transmembrane region" description="Helical" evidence="7">
    <location>
        <begin position="243"/>
        <end position="261"/>
    </location>
</feature>
<dbReference type="RefSeq" id="WP_077198501.1">
    <property type="nucleotide sequence ID" value="NZ_LBFC01000022.1"/>
</dbReference>
<feature type="coiled-coil region" evidence="6">
    <location>
        <begin position="319"/>
        <end position="349"/>
    </location>
</feature>
<dbReference type="SUPFAM" id="SSF109604">
    <property type="entry name" value="HD-domain/PDEase-like"/>
    <property type="match status" value="1"/>
</dbReference>
<organism evidence="9 10">
    <name type="scientific">Thermosipho affectus</name>
    <dbReference type="NCBI Taxonomy" id="660294"/>
    <lineage>
        <taxon>Bacteria</taxon>
        <taxon>Thermotogati</taxon>
        <taxon>Thermotogota</taxon>
        <taxon>Thermotogae</taxon>
        <taxon>Thermotogales</taxon>
        <taxon>Fervidobacteriaceae</taxon>
        <taxon>Thermosipho</taxon>
    </lineage>
</organism>
<evidence type="ECO:0000313" key="10">
    <source>
        <dbReference type="Proteomes" id="UP000242616"/>
    </source>
</evidence>
<dbReference type="Proteomes" id="UP000242616">
    <property type="component" value="Unassembled WGS sequence"/>
</dbReference>
<protein>
    <submittedName>
        <fullName evidence="9">Phosphohydrolase</fullName>
    </submittedName>
</protein>
<proteinExistence type="predicted"/>
<comment type="caution">
    <text evidence="9">The sequence shown here is derived from an EMBL/GenBank/DDBJ whole genome shotgun (WGS) entry which is preliminary data.</text>
</comment>
<dbReference type="InterPro" id="IPR029151">
    <property type="entry name" value="Sensor-like_sf"/>
</dbReference>
<keyword evidence="6" id="KW-0175">Coiled coil</keyword>
<evidence type="ECO:0000256" key="7">
    <source>
        <dbReference type="SAM" id="Phobius"/>
    </source>
</evidence>
<evidence type="ECO:0000256" key="1">
    <source>
        <dbReference type="ARBA" id="ARBA00004651"/>
    </source>
</evidence>
<keyword evidence="4 7" id="KW-1133">Transmembrane helix</keyword>
<keyword evidence="2" id="KW-1003">Cell membrane</keyword>
<dbReference type="PROSITE" id="PS51832">
    <property type="entry name" value="HD_GYP"/>
    <property type="match status" value="1"/>
</dbReference>